<proteinExistence type="predicted"/>
<organism evidence="1 2">
    <name type="scientific">Echinicola rosea</name>
    <dbReference type="NCBI Taxonomy" id="1807691"/>
    <lineage>
        <taxon>Bacteria</taxon>
        <taxon>Pseudomonadati</taxon>
        <taxon>Bacteroidota</taxon>
        <taxon>Cytophagia</taxon>
        <taxon>Cytophagales</taxon>
        <taxon>Cyclobacteriaceae</taxon>
        <taxon>Echinicola</taxon>
    </lineage>
</organism>
<name>A0ABQ1V449_9BACT</name>
<gene>
    <name evidence="1" type="ORF">GCM10011339_25150</name>
</gene>
<dbReference type="Proteomes" id="UP000647339">
    <property type="component" value="Unassembled WGS sequence"/>
</dbReference>
<accession>A0ABQ1V449</accession>
<protein>
    <recommendedName>
        <fullName evidence="3">Lipoprotein</fullName>
    </recommendedName>
</protein>
<dbReference type="RefSeq" id="WP_137401229.1">
    <property type="nucleotide sequence ID" value="NZ_BMIU01000011.1"/>
</dbReference>
<evidence type="ECO:0000313" key="1">
    <source>
        <dbReference type="EMBL" id="GGF35726.1"/>
    </source>
</evidence>
<sequence>MRAKLLIAILTISFLSGCVKDLNEHDVQLQENRFEEEKPRSTELSAVDDWMDESNIYARFKNLNNEYDLNNMVKVIDKDHEMQILTIVNDYDGNKTLCFSLDKDGNVATAFFTNAFKDNDGNITIEVNDLNSDYGFSFIDYIDGTREILNKKGSQASNRSWWGNADRCVGKFHNLTKSNIANIAIIGVFDAVTLGGYSVGSVLVCAGYATALL</sequence>
<evidence type="ECO:0008006" key="3">
    <source>
        <dbReference type="Google" id="ProtNLM"/>
    </source>
</evidence>
<evidence type="ECO:0000313" key="2">
    <source>
        <dbReference type="Proteomes" id="UP000647339"/>
    </source>
</evidence>
<keyword evidence="2" id="KW-1185">Reference proteome</keyword>
<reference evidence="2" key="1">
    <citation type="journal article" date="2019" name="Int. J. Syst. Evol. Microbiol.">
        <title>The Global Catalogue of Microorganisms (GCM) 10K type strain sequencing project: providing services to taxonomists for standard genome sequencing and annotation.</title>
        <authorList>
            <consortium name="The Broad Institute Genomics Platform"/>
            <consortium name="The Broad Institute Genome Sequencing Center for Infectious Disease"/>
            <person name="Wu L."/>
            <person name="Ma J."/>
        </authorList>
    </citation>
    <scope>NUCLEOTIDE SEQUENCE [LARGE SCALE GENOMIC DNA]</scope>
    <source>
        <strain evidence="2">CGMCC 1.15407</strain>
    </source>
</reference>
<comment type="caution">
    <text evidence="1">The sequence shown here is derived from an EMBL/GenBank/DDBJ whole genome shotgun (WGS) entry which is preliminary data.</text>
</comment>
<dbReference type="PROSITE" id="PS51257">
    <property type="entry name" value="PROKAR_LIPOPROTEIN"/>
    <property type="match status" value="1"/>
</dbReference>
<dbReference type="EMBL" id="BMIU01000011">
    <property type="protein sequence ID" value="GGF35726.1"/>
    <property type="molecule type" value="Genomic_DNA"/>
</dbReference>